<dbReference type="EMBL" id="KV878697">
    <property type="protein sequence ID" value="OJJ66746.1"/>
    <property type="molecule type" value="Genomic_DNA"/>
</dbReference>
<feature type="region of interest" description="Disordered" evidence="1">
    <location>
        <begin position="48"/>
        <end position="113"/>
    </location>
</feature>
<organism evidence="2 3">
    <name type="scientific">Aspergillus brasiliensis (strain CBS 101740 / IMI 381727 / IBT 21946)</name>
    <dbReference type="NCBI Taxonomy" id="767769"/>
    <lineage>
        <taxon>Eukaryota</taxon>
        <taxon>Fungi</taxon>
        <taxon>Dikarya</taxon>
        <taxon>Ascomycota</taxon>
        <taxon>Pezizomycotina</taxon>
        <taxon>Eurotiomycetes</taxon>
        <taxon>Eurotiomycetidae</taxon>
        <taxon>Eurotiales</taxon>
        <taxon>Aspergillaceae</taxon>
        <taxon>Aspergillus</taxon>
        <taxon>Aspergillus subgen. Circumdati</taxon>
    </lineage>
</organism>
<evidence type="ECO:0000256" key="1">
    <source>
        <dbReference type="SAM" id="MobiDB-lite"/>
    </source>
</evidence>
<keyword evidence="3" id="KW-1185">Reference proteome</keyword>
<feature type="compositionally biased region" description="Polar residues" evidence="1">
    <location>
        <begin position="89"/>
        <end position="113"/>
    </location>
</feature>
<name>A0A1L9U501_ASPBC</name>
<dbReference type="VEuPathDB" id="FungiDB:ASPBRDRAFT_34863"/>
<evidence type="ECO:0000313" key="3">
    <source>
        <dbReference type="Proteomes" id="UP000184499"/>
    </source>
</evidence>
<gene>
    <name evidence="2" type="ORF">ASPBRDRAFT_34863</name>
</gene>
<dbReference type="RefSeq" id="XP_067473996.1">
    <property type="nucleotide sequence ID" value="XM_067623280.1"/>
</dbReference>
<protein>
    <submittedName>
        <fullName evidence="2">Uncharacterized protein</fullName>
    </submittedName>
</protein>
<sequence>MQRVSSLSEEGKNCFVCRYSKLKQKAAISSQAQVKAVGADPACTDRQPYKWRKERVSWETDEGGGSSGESLHRQSKKEEKEVGGSKSVQHMNWSDNECHTSTTSVSSVEWDESTSSRTELVRFKTYIHHNRVAQATQTRRESGKANDGS</sequence>
<feature type="region of interest" description="Disordered" evidence="1">
    <location>
        <begin position="127"/>
        <end position="149"/>
    </location>
</feature>
<evidence type="ECO:0000313" key="2">
    <source>
        <dbReference type="EMBL" id="OJJ66746.1"/>
    </source>
</evidence>
<dbReference type="AlphaFoldDB" id="A0A1L9U501"/>
<feature type="compositionally biased region" description="Basic and acidic residues" evidence="1">
    <location>
        <begin position="138"/>
        <end position="149"/>
    </location>
</feature>
<accession>A0A1L9U501</accession>
<proteinExistence type="predicted"/>
<reference evidence="3" key="1">
    <citation type="journal article" date="2017" name="Genome Biol.">
        <title>Comparative genomics reveals high biological diversity and specific adaptations in the industrially and medically important fungal genus Aspergillus.</title>
        <authorList>
            <person name="de Vries R.P."/>
            <person name="Riley R."/>
            <person name="Wiebenga A."/>
            <person name="Aguilar-Osorio G."/>
            <person name="Amillis S."/>
            <person name="Uchima C.A."/>
            <person name="Anderluh G."/>
            <person name="Asadollahi M."/>
            <person name="Askin M."/>
            <person name="Barry K."/>
            <person name="Battaglia E."/>
            <person name="Bayram O."/>
            <person name="Benocci T."/>
            <person name="Braus-Stromeyer S.A."/>
            <person name="Caldana C."/>
            <person name="Canovas D."/>
            <person name="Cerqueira G.C."/>
            <person name="Chen F."/>
            <person name="Chen W."/>
            <person name="Choi C."/>
            <person name="Clum A."/>
            <person name="Dos Santos R.A."/>
            <person name="Damasio A.R."/>
            <person name="Diallinas G."/>
            <person name="Emri T."/>
            <person name="Fekete E."/>
            <person name="Flipphi M."/>
            <person name="Freyberg S."/>
            <person name="Gallo A."/>
            <person name="Gournas C."/>
            <person name="Habgood R."/>
            <person name="Hainaut M."/>
            <person name="Harispe M.L."/>
            <person name="Henrissat B."/>
            <person name="Hilden K.S."/>
            <person name="Hope R."/>
            <person name="Hossain A."/>
            <person name="Karabika E."/>
            <person name="Karaffa L."/>
            <person name="Karanyi Z."/>
            <person name="Krasevec N."/>
            <person name="Kuo A."/>
            <person name="Kusch H."/>
            <person name="LaButti K."/>
            <person name="Lagendijk E.L."/>
            <person name="Lapidus A."/>
            <person name="Levasseur A."/>
            <person name="Lindquist E."/>
            <person name="Lipzen A."/>
            <person name="Logrieco A.F."/>
            <person name="MacCabe A."/>
            <person name="Maekelae M.R."/>
            <person name="Malavazi I."/>
            <person name="Melin P."/>
            <person name="Meyer V."/>
            <person name="Mielnichuk N."/>
            <person name="Miskei M."/>
            <person name="Molnar A.P."/>
            <person name="Mule G."/>
            <person name="Ngan C.Y."/>
            <person name="Orejas M."/>
            <person name="Orosz E."/>
            <person name="Ouedraogo J.P."/>
            <person name="Overkamp K.M."/>
            <person name="Park H.-S."/>
            <person name="Perrone G."/>
            <person name="Piumi F."/>
            <person name="Punt P.J."/>
            <person name="Ram A.F."/>
            <person name="Ramon A."/>
            <person name="Rauscher S."/>
            <person name="Record E."/>
            <person name="Riano-Pachon D.M."/>
            <person name="Robert V."/>
            <person name="Roehrig J."/>
            <person name="Ruller R."/>
            <person name="Salamov A."/>
            <person name="Salih N.S."/>
            <person name="Samson R.A."/>
            <person name="Sandor E."/>
            <person name="Sanguinetti M."/>
            <person name="Schuetze T."/>
            <person name="Sepcic K."/>
            <person name="Shelest E."/>
            <person name="Sherlock G."/>
            <person name="Sophianopoulou V."/>
            <person name="Squina F.M."/>
            <person name="Sun H."/>
            <person name="Susca A."/>
            <person name="Todd R.B."/>
            <person name="Tsang A."/>
            <person name="Unkles S.E."/>
            <person name="van de Wiele N."/>
            <person name="van Rossen-Uffink D."/>
            <person name="Oliveira J.V."/>
            <person name="Vesth T.C."/>
            <person name="Visser J."/>
            <person name="Yu J.-H."/>
            <person name="Zhou M."/>
            <person name="Andersen M.R."/>
            <person name="Archer D.B."/>
            <person name="Baker S.E."/>
            <person name="Benoit I."/>
            <person name="Brakhage A.A."/>
            <person name="Braus G.H."/>
            <person name="Fischer R."/>
            <person name="Frisvad J.C."/>
            <person name="Goldman G.H."/>
            <person name="Houbraken J."/>
            <person name="Oakley B."/>
            <person name="Pocsi I."/>
            <person name="Scazzocchio C."/>
            <person name="Seiboth B."/>
            <person name="vanKuyk P.A."/>
            <person name="Wortman J."/>
            <person name="Dyer P.S."/>
            <person name="Grigoriev I.V."/>
        </authorList>
    </citation>
    <scope>NUCLEOTIDE SEQUENCE [LARGE SCALE GENOMIC DNA]</scope>
    <source>
        <strain evidence="3">CBS 101740 / IMI 381727 / IBT 21946</strain>
    </source>
</reference>
<dbReference type="GeneID" id="93575768"/>
<dbReference type="Proteomes" id="UP000184499">
    <property type="component" value="Unassembled WGS sequence"/>
</dbReference>
<feature type="compositionally biased region" description="Basic and acidic residues" evidence="1">
    <location>
        <begin position="70"/>
        <end position="83"/>
    </location>
</feature>